<dbReference type="EMBL" id="JAEIJD010000005">
    <property type="protein sequence ID" value="MBI6629869.1"/>
    <property type="molecule type" value="Genomic_DNA"/>
</dbReference>
<dbReference type="RefSeq" id="WP_198685884.1">
    <property type="nucleotide sequence ID" value="NZ_JAEIJD010000005.1"/>
</dbReference>
<dbReference type="AlphaFoldDB" id="A0A934HKJ3"/>
<comment type="caution">
    <text evidence="2">The sequence shown here is derived from an EMBL/GenBank/DDBJ whole genome shotgun (WGS) entry which is preliminary data.</text>
</comment>
<keyword evidence="3" id="KW-1185">Reference proteome</keyword>
<keyword evidence="1" id="KW-0732">Signal</keyword>
<name>A0A934HKJ3_9RHOB</name>
<sequence length="136" mass="14607">MKYAIAAPIAALALCLPHLSLADFAAKRDMRVSQVNTAIFEVYGSTAASSGRYWCGAGDYAARALNAPWTAQIYVVRGRGSGVSVNKRTTVQFTLDPEAAGIKPSEGGLISLPLREGRSQSVQLSLQDCTHPRMRH</sequence>
<feature type="chain" id="PRO_5036737274" evidence="1">
    <location>
        <begin position="23"/>
        <end position="136"/>
    </location>
</feature>
<protein>
    <submittedName>
        <fullName evidence="2">Uncharacterized protein</fullName>
    </submittedName>
</protein>
<evidence type="ECO:0000313" key="3">
    <source>
        <dbReference type="Proteomes" id="UP000613255"/>
    </source>
</evidence>
<evidence type="ECO:0000313" key="2">
    <source>
        <dbReference type="EMBL" id="MBI6629869.1"/>
    </source>
</evidence>
<accession>A0A934HKJ3</accession>
<organism evidence="2 3">
    <name type="scientific">Pontibaca salina</name>
    <dbReference type="NCBI Taxonomy" id="2795731"/>
    <lineage>
        <taxon>Bacteria</taxon>
        <taxon>Pseudomonadati</taxon>
        <taxon>Pseudomonadota</taxon>
        <taxon>Alphaproteobacteria</taxon>
        <taxon>Rhodobacterales</taxon>
        <taxon>Roseobacteraceae</taxon>
        <taxon>Pontibaca</taxon>
    </lineage>
</organism>
<evidence type="ECO:0000256" key="1">
    <source>
        <dbReference type="SAM" id="SignalP"/>
    </source>
</evidence>
<dbReference type="Proteomes" id="UP000613255">
    <property type="component" value="Unassembled WGS sequence"/>
</dbReference>
<proteinExistence type="predicted"/>
<feature type="signal peptide" evidence="1">
    <location>
        <begin position="1"/>
        <end position="22"/>
    </location>
</feature>
<gene>
    <name evidence="2" type="ORF">JAO82_08225</name>
</gene>
<reference evidence="2" key="1">
    <citation type="submission" date="2020-12" db="EMBL/GenBank/DDBJ databases">
        <title>Pontibaca salina gen. nov., sp. nov., isolated from marine sediment.</title>
        <authorList>
            <person name="Bo J."/>
            <person name="Wang S."/>
            <person name="Song X."/>
            <person name="Du Z."/>
        </authorList>
    </citation>
    <scope>NUCLEOTIDE SEQUENCE</scope>
    <source>
        <strain evidence="2">S1109L</strain>
    </source>
</reference>